<sequence>MKIQSSAIVMAGESKHTESYKKEVTLQSWQNKDAAGKPVLNLENTDILDLSDSIKDRKSPAANVQQAQEISLEMSEGDKRKLELLQLMLEAITGKKLRFFVPQKLVLNDSNRLPFSPTQAPTQGWGIVFESREQYIEQQSMSFSAQGQVTTADGKTIDLQLQLNISRSFAYQNNISFRAGDAVTIDPLAINLGVSSAQLTQQKYVFDLDYDGNTELISFLAPGSGFIALDKNGDGIINDGSELFGTRSGDGFADLALYDSDHNGWIDENDPIYDKLRIWTKNEKGEDVLFALGEQSIGALYLGSAATDFSLKGDRNQSLGEIRRTGIYLNENGTVGTLQHVDLTI</sequence>
<dbReference type="Proteomes" id="UP000054623">
    <property type="component" value="Unassembled WGS sequence"/>
</dbReference>
<dbReference type="AlphaFoldDB" id="A0A098AWC5"/>
<dbReference type="RefSeq" id="WP_011459067.1">
    <property type="nucleotide sequence ID" value="NZ_LK996017.1"/>
</dbReference>
<reference evidence="1" key="1">
    <citation type="submission" date="2014-07" db="EMBL/GenBank/DDBJ databases">
        <authorList>
            <person name="Hornung V.Bastian."/>
        </authorList>
    </citation>
    <scope>NUCLEOTIDE SEQUENCE</scope>
    <source>
        <strain evidence="1">PCE-S</strain>
    </source>
</reference>
<dbReference type="PATRIC" id="fig|49338.4.peg.561"/>
<accession>A0A098AWC5</accession>
<reference evidence="2 3" key="2">
    <citation type="submission" date="2015-12" db="EMBL/GenBank/DDBJ databases">
        <title>Draft Genome Sequence of Desulfitobacterium hafniense Strain DH, a Sulfate-reducing Bacterium Isolated from Paddy Soils.</title>
        <authorList>
            <person name="Bao P."/>
            <person name="Zhang X."/>
            <person name="Li G."/>
        </authorList>
    </citation>
    <scope>NUCLEOTIDE SEQUENCE [LARGE SCALE GENOMIC DNA]</scope>
    <source>
        <strain evidence="2 3">DH</strain>
    </source>
</reference>
<evidence type="ECO:0000313" key="1">
    <source>
        <dbReference type="EMBL" id="CDX00415.1"/>
    </source>
</evidence>
<evidence type="ECO:0000313" key="2">
    <source>
        <dbReference type="EMBL" id="KTE92848.1"/>
    </source>
</evidence>
<dbReference type="OrthoDB" id="1676884at2"/>
<dbReference type="EMBL" id="LK996017">
    <property type="protein sequence ID" value="CDX00415.1"/>
    <property type="molecule type" value="Genomic_DNA"/>
</dbReference>
<dbReference type="PANTHER" id="PTHR39431:SF1">
    <property type="entry name" value="FRPA_C-RELATED PROTEIN"/>
    <property type="match status" value="1"/>
</dbReference>
<protein>
    <submittedName>
        <fullName evidence="1">Conserved domain protein</fullName>
    </submittedName>
</protein>
<gene>
    <name evidence="2" type="ORF">AT727_16810</name>
    <name evidence="1" type="ORF">DPCES_0528</name>
</gene>
<dbReference type="PANTHER" id="PTHR39431">
    <property type="entry name" value="FRPA/C-RELATED PROTEIN"/>
    <property type="match status" value="1"/>
</dbReference>
<evidence type="ECO:0000313" key="3">
    <source>
        <dbReference type="Proteomes" id="UP000054623"/>
    </source>
</evidence>
<dbReference type="EMBL" id="LOCK01000010">
    <property type="protein sequence ID" value="KTE92848.1"/>
    <property type="molecule type" value="Genomic_DNA"/>
</dbReference>
<organism evidence="1">
    <name type="scientific">Desulfitobacterium hafniense</name>
    <name type="common">Desulfitobacterium frappieri</name>
    <dbReference type="NCBI Taxonomy" id="49338"/>
    <lineage>
        <taxon>Bacteria</taxon>
        <taxon>Bacillati</taxon>
        <taxon>Bacillota</taxon>
        <taxon>Clostridia</taxon>
        <taxon>Eubacteriales</taxon>
        <taxon>Desulfitobacteriaceae</taxon>
        <taxon>Desulfitobacterium</taxon>
    </lineage>
</organism>
<name>A0A098AWC5_DESHA</name>
<proteinExistence type="predicted"/>